<gene>
    <name evidence="7" type="ORF">S01H1_72408</name>
</gene>
<evidence type="ECO:0000256" key="1">
    <source>
        <dbReference type="ARBA" id="ARBA00004127"/>
    </source>
</evidence>
<evidence type="ECO:0000259" key="6">
    <source>
        <dbReference type="PROSITE" id="PS50850"/>
    </source>
</evidence>
<organism evidence="7">
    <name type="scientific">marine sediment metagenome</name>
    <dbReference type="NCBI Taxonomy" id="412755"/>
    <lineage>
        <taxon>unclassified sequences</taxon>
        <taxon>metagenomes</taxon>
        <taxon>ecological metagenomes</taxon>
    </lineage>
</organism>
<comment type="caution">
    <text evidence="7">The sequence shown here is derived from an EMBL/GenBank/DDBJ whole genome shotgun (WGS) entry which is preliminary data.</text>
</comment>
<keyword evidence="3 5" id="KW-1133">Transmembrane helix</keyword>
<evidence type="ECO:0000256" key="2">
    <source>
        <dbReference type="ARBA" id="ARBA00022692"/>
    </source>
</evidence>
<evidence type="ECO:0000256" key="4">
    <source>
        <dbReference type="ARBA" id="ARBA00023136"/>
    </source>
</evidence>
<protein>
    <recommendedName>
        <fullName evidence="6">Major facilitator superfamily (MFS) profile domain-containing protein</fullName>
    </recommendedName>
</protein>
<comment type="subcellular location">
    <subcellularLocation>
        <location evidence="1">Endomembrane system</location>
        <topology evidence="1">Multi-pass membrane protein</topology>
    </subcellularLocation>
</comment>
<sequence length="243" mass="26925">NGYVQSMGWSPSVKTVANWFPRRIRGRISGIMGSSYQVGAAVSLALAGLMADHVGLEWVFWLPAIILVFAGIHWYLRGRNAPEVVGLPSLEEEERGEEREEAGEDHHLGFSHTLRTVLTSRPIWMVAFGLFFLNIVRYGFMDWAPTYLFEEEGATISNAAFKTGLMPVAGIAGTFLAAWLSDNVFKERRAPAAAIMLFFLGFFIWVFIQTTGAHWAVGVLVLMAIGFFTYGPHVAMVTACPMD</sequence>
<dbReference type="GO" id="GO:0012505">
    <property type="term" value="C:endomembrane system"/>
    <property type="evidence" value="ECO:0007669"/>
    <property type="project" value="UniProtKB-SubCell"/>
</dbReference>
<dbReference type="PANTHER" id="PTHR43826:SF3">
    <property type="entry name" value="GLUCOSE-6-PHOSPHATE EXCHANGER SLC37A4"/>
    <property type="match status" value="1"/>
</dbReference>
<feature type="transmembrane region" description="Helical" evidence="5">
    <location>
        <begin position="192"/>
        <end position="208"/>
    </location>
</feature>
<feature type="transmembrane region" description="Helical" evidence="5">
    <location>
        <begin position="58"/>
        <end position="76"/>
    </location>
</feature>
<evidence type="ECO:0000313" key="7">
    <source>
        <dbReference type="EMBL" id="GAG34925.1"/>
    </source>
</evidence>
<feature type="transmembrane region" description="Helical" evidence="5">
    <location>
        <begin position="28"/>
        <end position="46"/>
    </location>
</feature>
<evidence type="ECO:0000256" key="5">
    <source>
        <dbReference type="SAM" id="Phobius"/>
    </source>
</evidence>
<feature type="non-terminal residue" evidence="7">
    <location>
        <position position="243"/>
    </location>
</feature>
<dbReference type="SUPFAM" id="SSF103473">
    <property type="entry name" value="MFS general substrate transporter"/>
    <property type="match status" value="1"/>
</dbReference>
<dbReference type="InterPro" id="IPR051337">
    <property type="entry name" value="OPA_Antiporter"/>
</dbReference>
<dbReference type="GO" id="GO:0061513">
    <property type="term" value="F:glucose 6-phosphate:phosphate antiporter activity"/>
    <property type="evidence" value="ECO:0007669"/>
    <property type="project" value="TreeGrafter"/>
</dbReference>
<dbReference type="Gene3D" id="1.20.1250.20">
    <property type="entry name" value="MFS general substrate transporter like domains"/>
    <property type="match status" value="2"/>
</dbReference>
<evidence type="ECO:0000256" key="3">
    <source>
        <dbReference type="ARBA" id="ARBA00022989"/>
    </source>
</evidence>
<dbReference type="AlphaFoldDB" id="X0WW58"/>
<name>X0WW58_9ZZZZ</name>
<keyword evidence="4 5" id="KW-0472">Membrane</keyword>
<dbReference type="InterPro" id="IPR036259">
    <property type="entry name" value="MFS_trans_sf"/>
</dbReference>
<dbReference type="PANTHER" id="PTHR43826">
    <property type="entry name" value="GLUCOSE-6-PHOSPHATE EXCHANGER SLC37A4"/>
    <property type="match status" value="1"/>
</dbReference>
<dbReference type="InterPro" id="IPR011701">
    <property type="entry name" value="MFS"/>
</dbReference>
<dbReference type="Pfam" id="PF07690">
    <property type="entry name" value="MFS_1"/>
    <property type="match status" value="1"/>
</dbReference>
<feature type="domain" description="Major facilitator superfamily (MFS) profile" evidence="6">
    <location>
        <begin position="1"/>
        <end position="243"/>
    </location>
</feature>
<reference evidence="7" key="1">
    <citation type="journal article" date="2014" name="Front. Microbiol.">
        <title>High frequency of phylogenetically diverse reductive dehalogenase-homologous genes in deep subseafloor sedimentary metagenomes.</title>
        <authorList>
            <person name="Kawai M."/>
            <person name="Futagami T."/>
            <person name="Toyoda A."/>
            <person name="Takaki Y."/>
            <person name="Nishi S."/>
            <person name="Hori S."/>
            <person name="Arai W."/>
            <person name="Tsubouchi T."/>
            <person name="Morono Y."/>
            <person name="Uchiyama I."/>
            <person name="Ito T."/>
            <person name="Fujiyama A."/>
            <person name="Inagaki F."/>
            <person name="Takami H."/>
        </authorList>
    </citation>
    <scope>NUCLEOTIDE SEQUENCE</scope>
    <source>
        <strain evidence="7">Expedition CK06-06</strain>
    </source>
</reference>
<feature type="non-terminal residue" evidence="7">
    <location>
        <position position="1"/>
    </location>
</feature>
<feature type="transmembrane region" description="Helical" evidence="5">
    <location>
        <begin position="214"/>
        <end position="237"/>
    </location>
</feature>
<dbReference type="GO" id="GO:0005886">
    <property type="term" value="C:plasma membrane"/>
    <property type="evidence" value="ECO:0007669"/>
    <property type="project" value="TreeGrafter"/>
</dbReference>
<dbReference type="PROSITE" id="PS50850">
    <property type="entry name" value="MFS"/>
    <property type="match status" value="1"/>
</dbReference>
<keyword evidence="2 5" id="KW-0812">Transmembrane</keyword>
<feature type="transmembrane region" description="Helical" evidence="5">
    <location>
        <begin position="123"/>
        <end position="140"/>
    </location>
</feature>
<feature type="transmembrane region" description="Helical" evidence="5">
    <location>
        <begin position="160"/>
        <end position="180"/>
    </location>
</feature>
<dbReference type="EMBL" id="BARS01048287">
    <property type="protein sequence ID" value="GAG34925.1"/>
    <property type="molecule type" value="Genomic_DNA"/>
</dbReference>
<proteinExistence type="predicted"/>
<dbReference type="GO" id="GO:0035435">
    <property type="term" value="P:phosphate ion transmembrane transport"/>
    <property type="evidence" value="ECO:0007669"/>
    <property type="project" value="TreeGrafter"/>
</dbReference>
<dbReference type="InterPro" id="IPR020846">
    <property type="entry name" value="MFS_dom"/>
</dbReference>
<accession>X0WW58</accession>